<dbReference type="InterPro" id="IPR006680">
    <property type="entry name" value="Amidohydro-rel"/>
</dbReference>
<dbReference type="AlphaFoldDB" id="A0A0M0BTE2"/>
<dbReference type="PANTHER" id="PTHR43668:SF2">
    <property type="entry name" value="ALLANTOINASE"/>
    <property type="match status" value="1"/>
</dbReference>
<dbReference type="GO" id="GO:0005737">
    <property type="term" value="C:cytoplasm"/>
    <property type="evidence" value="ECO:0007669"/>
    <property type="project" value="TreeGrafter"/>
</dbReference>
<reference evidence="6" key="1">
    <citation type="submission" date="2015-06" db="EMBL/GenBank/DDBJ databases">
        <title>New insights into the roles of widespread benthic archaea in carbon and nitrogen cycling.</title>
        <authorList>
            <person name="Lazar C.S."/>
            <person name="Baker B.J."/>
            <person name="Seitz K.W."/>
            <person name="Hyde A.S."/>
            <person name="Dick G.J."/>
            <person name="Hinrichs K.-U."/>
            <person name="Teske A.P."/>
        </authorList>
    </citation>
    <scope>NUCLEOTIDE SEQUENCE [LARGE SCALE GENOMIC DNA]</scope>
</reference>
<evidence type="ECO:0000256" key="1">
    <source>
        <dbReference type="ARBA" id="ARBA00001947"/>
    </source>
</evidence>
<dbReference type="InterPro" id="IPR032466">
    <property type="entry name" value="Metal_Hydrolase"/>
</dbReference>
<dbReference type="GO" id="GO:0006145">
    <property type="term" value="P:purine nucleobase catabolic process"/>
    <property type="evidence" value="ECO:0007669"/>
    <property type="project" value="TreeGrafter"/>
</dbReference>
<dbReference type="EMBL" id="LFWV01000027">
    <property type="protein sequence ID" value="KON31719.1"/>
    <property type="molecule type" value="Genomic_DNA"/>
</dbReference>
<dbReference type="InterPro" id="IPR002195">
    <property type="entry name" value="Dihydroorotase_CS"/>
</dbReference>
<keyword evidence="3" id="KW-0378">Hydrolase</keyword>
<evidence type="ECO:0000313" key="5">
    <source>
        <dbReference type="EMBL" id="KON31719.1"/>
    </source>
</evidence>
<protein>
    <recommendedName>
        <fullName evidence="4">Amidohydrolase-related domain-containing protein</fullName>
    </recommendedName>
</protein>
<feature type="domain" description="Amidohydrolase-related" evidence="4">
    <location>
        <begin position="52"/>
        <end position="316"/>
    </location>
</feature>
<dbReference type="GO" id="GO:0046872">
    <property type="term" value="F:metal ion binding"/>
    <property type="evidence" value="ECO:0007669"/>
    <property type="project" value="UniProtKB-KW"/>
</dbReference>
<dbReference type="PROSITE" id="PS00483">
    <property type="entry name" value="DIHYDROOROTASE_2"/>
    <property type="match status" value="1"/>
</dbReference>
<dbReference type="Gene3D" id="2.30.40.10">
    <property type="entry name" value="Urease, subunit C, domain 1"/>
    <property type="match status" value="1"/>
</dbReference>
<organism evidence="5 6">
    <name type="scientific">miscellaneous Crenarchaeota group-1 archaeon SG8-32-3</name>
    <dbReference type="NCBI Taxonomy" id="1685125"/>
    <lineage>
        <taxon>Archaea</taxon>
        <taxon>Candidatus Bathyarchaeota</taxon>
        <taxon>MCG-1</taxon>
    </lineage>
</organism>
<dbReference type="NCBIfam" id="TIGR00857">
    <property type="entry name" value="pyrC_multi"/>
    <property type="match status" value="1"/>
</dbReference>
<dbReference type="PANTHER" id="PTHR43668">
    <property type="entry name" value="ALLANTOINASE"/>
    <property type="match status" value="1"/>
</dbReference>
<dbReference type="Proteomes" id="UP000054016">
    <property type="component" value="Unassembled WGS sequence"/>
</dbReference>
<name>A0A0M0BTE2_9ARCH</name>
<gene>
    <name evidence="5" type="ORF">AC478_02355</name>
</gene>
<dbReference type="Gene3D" id="3.20.20.140">
    <property type="entry name" value="Metal-dependent hydrolases"/>
    <property type="match status" value="1"/>
</dbReference>
<accession>A0A0M0BTE2</accession>
<comment type="cofactor">
    <cofactor evidence="1">
        <name>Zn(2+)</name>
        <dbReference type="ChEBI" id="CHEBI:29105"/>
    </cofactor>
</comment>
<evidence type="ECO:0000313" key="6">
    <source>
        <dbReference type="Proteomes" id="UP000054016"/>
    </source>
</evidence>
<proteinExistence type="predicted"/>
<comment type="caution">
    <text evidence="5">The sequence shown here is derived from an EMBL/GenBank/DDBJ whole genome shotgun (WGS) entry which is preliminary data.</text>
</comment>
<dbReference type="PATRIC" id="fig|1685125.3.peg.540"/>
<dbReference type="InterPro" id="IPR011059">
    <property type="entry name" value="Metal-dep_hydrolase_composite"/>
</dbReference>
<evidence type="ECO:0000259" key="4">
    <source>
        <dbReference type="Pfam" id="PF01979"/>
    </source>
</evidence>
<dbReference type="SUPFAM" id="SSF51338">
    <property type="entry name" value="Composite domain of metallo-dependent hydrolases"/>
    <property type="match status" value="1"/>
</dbReference>
<keyword evidence="2" id="KW-0479">Metal-binding</keyword>
<evidence type="ECO:0000256" key="3">
    <source>
        <dbReference type="ARBA" id="ARBA00022801"/>
    </source>
</evidence>
<dbReference type="GO" id="GO:0004038">
    <property type="term" value="F:allantoinase activity"/>
    <property type="evidence" value="ECO:0007669"/>
    <property type="project" value="TreeGrafter"/>
</dbReference>
<evidence type="ECO:0000256" key="2">
    <source>
        <dbReference type="ARBA" id="ARBA00022723"/>
    </source>
</evidence>
<sequence>MIVDSVLTNAKAYLNKEIIDCSIAIENGEIFKIGKQTQMPNADEKTDLRNMLVLPGLVDVHVHLRDEGKAYKEDFFTGTAAAAAGGITTVLDMPNNDPVTMSTETLRNRMRLAEKKSLVNVGFYSEFPKNLGEVADIVAQGAVGFKLFMARQVGGLKIDDDEILKEAFRKVGELGVPVAVHAEDKALLTSNKERLKRANRHDATAFLKAHSEYVELKAVERLLQVSAQTGVRLHFCHITTEEGLNAVVEAKKSGRNVTCEVTPHHLLLSSADYEHYGLMLTIMPPLRGESTIEALWKGIAEGWVDVLGSDHAPHALREKSASSVWDVKVGVPGLETILPLMLKHAVAWRKEERLI</sequence>
<dbReference type="Pfam" id="PF01979">
    <property type="entry name" value="Amidohydro_1"/>
    <property type="match status" value="1"/>
</dbReference>
<dbReference type="InterPro" id="IPR050138">
    <property type="entry name" value="DHOase/Allantoinase_Hydrolase"/>
</dbReference>
<dbReference type="SUPFAM" id="SSF51556">
    <property type="entry name" value="Metallo-dependent hydrolases"/>
    <property type="match status" value="1"/>
</dbReference>